<evidence type="ECO:0000313" key="2">
    <source>
        <dbReference type="EMBL" id="ANZ39616.1"/>
    </source>
</evidence>
<proteinExistence type="predicted"/>
<dbReference type="KEGG" id="led:BBK82_29795"/>
<keyword evidence="3" id="KW-1185">Reference proteome</keyword>
<evidence type="ECO:0000313" key="3">
    <source>
        <dbReference type="Proteomes" id="UP000093053"/>
    </source>
</evidence>
<sequence length="78" mass="7879">MLKKAGAAVAIAGAFLGFGSQALADSPELDITDQVGVADLNDSEVVSDLNACFIDVNVIAVPVLSDNDSGLCGNPDDK</sequence>
<protein>
    <recommendedName>
        <fullName evidence="4">Chaplin domain-containing protein</fullName>
    </recommendedName>
</protein>
<gene>
    <name evidence="2" type="ORF">BBK82_29795</name>
</gene>
<evidence type="ECO:0000256" key="1">
    <source>
        <dbReference type="SAM" id="SignalP"/>
    </source>
</evidence>
<dbReference type="AlphaFoldDB" id="A0A1B2HPI4"/>
<dbReference type="OrthoDB" id="3699148at2"/>
<feature type="signal peptide" evidence="1">
    <location>
        <begin position="1"/>
        <end position="24"/>
    </location>
</feature>
<dbReference type="RefSeq" id="WP_065917957.1">
    <property type="nucleotide sequence ID" value="NZ_CP016793.1"/>
</dbReference>
<feature type="chain" id="PRO_5008538489" description="Chaplin domain-containing protein" evidence="1">
    <location>
        <begin position="25"/>
        <end position="78"/>
    </location>
</feature>
<keyword evidence="1" id="KW-0732">Signal</keyword>
<name>A0A1B2HPI4_9PSEU</name>
<evidence type="ECO:0008006" key="4">
    <source>
        <dbReference type="Google" id="ProtNLM"/>
    </source>
</evidence>
<dbReference type="Proteomes" id="UP000093053">
    <property type="component" value="Chromosome"/>
</dbReference>
<organism evidence="2 3">
    <name type="scientific">Lentzea guizhouensis</name>
    <dbReference type="NCBI Taxonomy" id="1586287"/>
    <lineage>
        <taxon>Bacteria</taxon>
        <taxon>Bacillati</taxon>
        <taxon>Actinomycetota</taxon>
        <taxon>Actinomycetes</taxon>
        <taxon>Pseudonocardiales</taxon>
        <taxon>Pseudonocardiaceae</taxon>
        <taxon>Lentzea</taxon>
    </lineage>
</organism>
<reference evidence="2 3" key="1">
    <citation type="submission" date="2016-07" db="EMBL/GenBank/DDBJ databases">
        <title>Complete genome sequence of the Lentzea guizhouensis DHS C013.</title>
        <authorList>
            <person name="Cao C."/>
        </authorList>
    </citation>
    <scope>NUCLEOTIDE SEQUENCE [LARGE SCALE GENOMIC DNA]</scope>
    <source>
        <strain evidence="2 3">DHS C013</strain>
    </source>
</reference>
<dbReference type="EMBL" id="CP016793">
    <property type="protein sequence ID" value="ANZ39616.1"/>
    <property type="molecule type" value="Genomic_DNA"/>
</dbReference>
<accession>A0A1B2HPI4</accession>